<evidence type="ECO:0000256" key="1">
    <source>
        <dbReference type="ARBA" id="ARBA00022553"/>
    </source>
</evidence>
<dbReference type="EMBL" id="FNEB01000009">
    <property type="protein sequence ID" value="SDJ17546.1"/>
    <property type="molecule type" value="Genomic_DNA"/>
</dbReference>
<dbReference type="PANTHER" id="PTHR44591">
    <property type="entry name" value="STRESS RESPONSE REGULATOR PROTEIN 1"/>
    <property type="match status" value="1"/>
</dbReference>
<evidence type="ECO:0000313" key="4">
    <source>
        <dbReference type="EMBL" id="SDJ17546.1"/>
    </source>
</evidence>
<dbReference type="Pfam" id="PF00072">
    <property type="entry name" value="Response_reg"/>
    <property type="match status" value="1"/>
</dbReference>
<dbReference type="RefSeq" id="WP_090029767.1">
    <property type="nucleotide sequence ID" value="NZ_FNEB01000009.1"/>
</dbReference>
<dbReference type="PANTHER" id="PTHR44591:SF3">
    <property type="entry name" value="RESPONSE REGULATORY DOMAIN-CONTAINING PROTEIN"/>
    <property type="match status" value="1"/>
</dbReference>
<dbReference type="InterPro" id="IPR001789">
    <property type="entry name" value="Sig_transdc_resp-reg_receiver"/>
</dbReference>
<dbReference type="STRING" id="490829.SAMN05421850_109163"/>
<dbReference type="InterPro" id="IPR011006">
    <property type="entry name" value="CheY-like_superfamily"/>
</dbReference>
<proteinExistence type="predicted"/>
<dbReference type="SMART" id="SM00448">
    <property type="entry name" value="REC"/>
    <property type="match status" value="1"/>
</dbReference>
<name>A0A1G8RKR3_9RHOB</name>
<dbReference type="Proteomes" id="UP000199340">
    <property type="component" value="Unassembled WGS sequence"/>
</dbReference>
<keyword evidence="5" id="KW-1185">Reference proteome</keyword>
<accession>A0A1G8RKR3</accession>
<reference evidence="4 5" key="1">
    <citation type="submission" date="2016-10" db="EMBL/GenBank/DDBJ databases">
        <authorList>
            <person name="de Groot N.N."/>
        </authorList>
    </citation>
    <scope>NUCLEOTIDE SEQUENCE [LARGE SCALE GENOMIC DNA]</scope>
    <source>
        <strain evidence="4 5">DSM 28010</strain>
    </source>
</reference>
<protein>
    <submittedName>
        <fullName evidence="4">Response regulator receiver domain-containing protein</fullName>
    </submittedName>
</protein>
<feature type="domain" description="Response regulatory" evidence="3">
    <location>
        <begin position="5"/>
        <end position="122"/>
    </location>
</feature>
<dbReference type="OrthoDB" id="9800897at2"/>
<evidence type="ECO:0000256" key="2">
    <source>
        <dbReference type="PROSITE-ProRule" id="PRU00169"/>
    </source>
</evidence>
<keyword evidence="1 2" id="KW-0597">Phosphoprotein</keyword>
<evidence type="ECO:0000259" key="3">
    <source>
        <dbReference type="PROSITE" id="PS50110"/>
    </source>
</evidence>
<gene>
    <name evidence="4" type="ORF">SAMN05421850_109163</name>
</gene>
<dbReference type="Gene3D" id="3.40.50.2300">
    <property type="match status" value="1"/>
</dbReference>
<dbReference type="GO" id="GO:0000160">
    <property type="term" value="P:phosphorelay signal transduction system"/>
    <property type="evidence" value="ECO:0007669"/>
    <property type="project" value="InterPro"/>
</dbReference>
<dbReference type="PROSITE" id="PS50110">
    <property type="entry name" value="RESPONSE_REGULATORY"/>
    <property type="match status" value="1"/>
</dbReference>
<organism evidence="4 5">
    <name type="scientific">Lutimaribacter saemankumensis</name>
    <dbReference type="NCBI Taxonomy" id="490829"/>
    <lineage>
        <taxon>Bacteria</taxon>
        <taxon>Pseudomonadati</taxon>
        <taxon>Pseudomonadota</taxon>
        <taxon>Alphaproteobacteria</taxon>
        <taxon>Rhodobacterales</taxon>
        <taxon>Roseobacteraceae</taxon>
        <taxon>Lutimaribacter</taxon>
    </lineage>
</organism>
<dbReference type="AlphaFoldDB" id="A0A1G8RKR3"/>
<feature type="modified residue" description="4-aspartylphosphate" evidence="2">
    <location>
        <position position="55"/>
    </location>
</feature>
<evidence type="ECO:0000313" key="5">
    <source>
        <dbReference type="Proteomes" id="UP000199340"/>
    </source>
</evidence>
<dbReference type="InterPro" id="IPR050595">
    <property type="entry name" value="Bact_response_regulator"/>
</dbReference>
<sequence>MLLERILHVDDDEDIRTIVQIALETIGQFELRQCSNGMTAIAEAQVFVPQLLLLDVMMPEMSGQEVRSAIEEIPGMERVKTVYVTAKAEDDFAKELRAQGAVAVITKPFDPMTLADNLRSIWAEAV</sequence>
<dbReference type="SUPFAM" id="SSF52172">
    <property type="entry name" value="CheY-like"/>
    <property type="match status" value="1"/>
</dbReference>